<dbReference type="eggNOG" id="COG0507">
    <property type="taxonomic scope" value="Bacteria"/>
</dbReference>
<reference evidence="5 6" key="1">
    <citation type="journal article" date="2010" name="J. Bacteriol.">
        <title>Genome sequence of Lentisphaera araneosa HTCC2155T, the type species of the order Lentisphaerales in the phylum Lentisphaerae.</title>
        <authorList>
            <person name="Thrash J.C."/>
            <person name="Cho J.C."/>
            <person name="Vergin K.L."/>
            <person name="Morris R.M."/>
            <person name="Giovannoni S.J."/>
        </authorList>
    </citation>
    <scope>NUCLEOTIDE SEQUENCE [LARGE SCALE GENOMIC DNA]</scope>
    <source>
        <strain evidence="5 6">HTCC2155</strain>
    </source>
</reference>
<feature type="domain" description="Helix-hairpin-helix DNA-binding motif class 1" evidence="3">
    <location>
        <begin position="200"/>
        <end position="219"/>
    </location>
</feature>
<keyword evidence="6" id="KW-1185">Reference proteome</keyword>
<dbReference type="HAMAP" id="MF_01488">
    <property type="entry name" value="RecD2"/>
    <property type="match status" value="1"/>
</dbReference>
<dbReference type="AlphaFoldDB" id="A6DHN1"/>
<dbReference type="GO" id="GO:0006310">
    <property type="term" value="P:DNA recombination"/>
    <property type="evidence" value="ECO:0007669"/>
    <property type="project" value="InterPro"/>
</dbReference>
<dbReference type="InterPro" id="IPR041451">
    <property type="entry name" value="RecD2_SH13"/>
</dbReference>
<dbReference type="InterPro" id="IPR006345">
    <property type="entry name" value="RecD2"/>
</dbReference>
<keyword evidence="2" id="KW-0067">ATP-binding</keyword>
<feature type="domain" description="Helix-hairpin-helix DNA-binding motif class 1" evidence="3">
    <location>
        <begin position="102"/>
        <end position="122"/>
    </location>
</feature>
<dbReference type="InterPro" id="IPR003593">
    <property type="entry name" value="AAA+_ATPase"/>
</dbReference>
<dbReference type="Pfam" id="PF13538">
    <property type="entry name" value="UvrD_C_2"/>
    <property type="match status" value="1"/>
</dbReference>
<dbReference type="Gene3D" id="1.10.150.20">
    <property type="entry name" value="5' to 3' exonuclease, C-terminal subdomain"/>
    <property type="match status" value="1"/>
</dbReference>
<keyword evidence="5" id="KW-0540">Nuclease</keyword>
<dbReference type="EMBL" id="ABCK01000003">
    <property type="protein sequence ID" value="EDM29114.1"/>
    <property type="molecule type" value="Genomic_DNA"/>
</dbReference>
<keyword evidence="5" id="KW-0378">Hydrolase</keyword>
<comment type="caution">
    <text evidence="5">The sequence shown here is derived from an EMBL/GenBank/DDBJ whole genome shotgun (WGS) entry which is preliminary data.</text>
</comment>
<dbReference type="InterPro" id="IPR055446">
    <property type="entry name" value="RecD2_N_OB"/>
</dbReference>
<dbReference type="Gene3D" id="2.30.30.940">
    <property type="match status" value="1"/>
</dbReference>
<keyword evidence="1" id="KW-0547">Nucleotide-binding</keyword>
<gene>
    <name evidence="5" type="ORF">LNTAR_14897</name>
</gene>
<evidence type="ECO:0000256" key="2">
    <source>
        <dbReference type="ARBA" id="ARBA00022840"/>
    </source>
</evidence>
<dbReference type="InterPro" id="IPR050534">
    <property type="entry name" value="Coronavir_polyprotein_1ab"/>
</dbReference>
<dbReference type="SMART" id="SM00278">
    <property type="entry name" value="HhH1"/>
    <property type="match status" value="3"/>
</dbReference>
<dbReference type="Pfam" id="PF18335">
    <property type="entry name" value="SH3_13"/>
    <property type="match status" value="1"/>
</dbReference>
<dbReference type="InterPro" id="IPR010994">
    <property type="entry name" value="RuvA_2-like"/>
</dbReference>
<dbReference type="InterPro" id="IPR027785">
    <property type="entry name" value="UvrD-like_helicase_C"/>
</dbReference>
<keyword evidence="5" id="KW-0347">Helicase</keyword>
<dbReference type="CDD" id="cd17933">
    <property type="entry name" value="DEXSc_RecD-like"/>
    <property type="match status" value="1"/>
</dbReference>
<evidence type="ECO:0000313" key="6">
    <source>
        <dbReference type="Proteomes" id="UP000004947"/>
    </source>
</evidence>
<dbReference type="SMART" id="SM00382">
    <property type="entry name" value="AAA"/>
    <property type="match status" value="1"/>
</dbReference>
<organism evidence="5 6">
    <name type="scientific">Lentisphaera araneosa HTCC2155</name>
    <dbReference type="NCBI Taxonomy" id="313628"/>
    <lineage>
        <taxon>Bacteria</taxon>
        <taxon>Pseudomonadati</taxon>
        <taxon>Lentisphaerota</taxon>
        <taxon>Lentisphaeria</taxon>
        <taxon>Lentisphaerales</taxon>
        <taxon>Lentisphaeraceae</taxon>
        <taxon>Lentisphaera</taxon>
    </lineage>
</organism>
<dbReference type="GO" id="GO:0003677">
    <property type="term" value="F:DNA binding"/>
    <property type="evidence" value="ECO:0007669"/>
    <property type="project" value="InterPro"/>
</dbReference>
<dbReference type="Gene3D" id="3.40.50.300">
    <property type="entry name" value="P-loop containing nucleotide triphosphate hydrolases"/>
    <property type="match status" value="2"/>
</dbReference>
<dbReference type="CDD" id="cd18809">
    <property type="entry name" value="SF1_C_RecD"/>
    <property type="match status" value="1"/>
</dbReference>
<dbReference type="STRING" id="313628.LNTAR_14897"/>
<feature type="domain" description="AAA+ ATPase" evidence="4">
    <location>
        <begin position="346"/>
        <end position="496"/>
    </location>
</feature>
<evidence type="ECO:0000259" key="4">
    <source>
        <dbReference type="SMART" id="SM00382"/>
    </source>
</evidence>
<dbReference type="GO" id="GO:0005524">
    <property type="term" value="F:ATP binding"/>
    <property type="evidence" value="ECO:0007669"/>
    <property type="project" value="UniProtKB-KW"/>
</dbReference>
<dbReference type="NCBIfam" id="TIGR01448">
    <property type="entry name" value="recD_rel"/>
    <property type="match status" value="1"/>
</dbReference>
<dbReference type="Proteomes" id="UP000004947">
    <property type="component" value="Unassembled WGS sequence"/>
</dbReference>
<sequence length="737" mass="83275">MSDLFTYQNDDEPEDIPLGKHTLYASVLRHLFVSDDNSYCVTKIFADELGEVTAVGEMLSTASPGQEMEATGQWIKHKQYGRQFRIDSFTIKLPSSEEGMIRYLSENLPGIGRKTAESIVKHFGSKTFDVLDNYTSRLKEVPGIGKKRIDEISSTWEYGNQERNLKVFLQGLGLTARQCSLIMEQYGDRSAAIIKDNPYILAESIRGIGFIQADKLAQNLGIEATNPFRTASGIVHTVKVQSQDGHTCMPREFLLNKASEMLKVDTANILEGLQRAIKDGSIIEEVHQEMSYLYERHLHNDEESLLDHLLGFIKLDKQYPHAQSEVDFLNSELNTEQKQAVNTSFNKRLSIITGGPGVGKTTTVKEIVQQSRKHGKKIKLAAPTGRAAQRLGEASGARALTIHRLLMSDSESEGEFVFNEYKKLKCDILVVDEVSMLDISLARKLFAAIDHNETHLVLVGDPDQLPSVGPGFVLNDLIESQLIPLTALHQVFRQASSSRIITNAHRINLGQEPDLRQIEGDHNDFYFIHQDDPEKLFPMISKMIKERIPQKFDISAKDIQILMPMNRGKCGCEALNLYLQEDLNDIHKKQFNFGKSRFILGDRVIQTVNNYTKKVFNGDMGYIVDIYNEEKSFIIDFDGLQVSYDFEEAEQIRLAYAITIHKSQGSEFPAVIVPMNTSHYIMLKKNLLYTAITRAKELLVLCSSRQAISQCIANKGMSKRFTLLKYKLQISQITTCQ</sequence>
<dbReference type="PANTHER" id="PTHR43788:SF6">
    <property type="entry name" value="DNA HELICASE B"/>
    <property type="match status" value="1"/>
</dbReference>
<feature type="domain" description="Helix-hairpin-helix DNA-binding motif class 1" evidence="3">
    <location>
        <begin position="136"/>
        <end position="155"/>
    </location>
</feature>
<dbReference type="Gene3D" id="1.10.10.2220">
    <property type="match status" value="1"/>
</dbReference>
<dbReference type="RefSeq" id="WP_007277416.1">
    <property type="nucleotide sequence ID" value="NZ_ABCK01000003.1"/>
</dbReference>
<accession>A6DHN1</accession>
<evidence type="ECO:0000256" key="1">
    <source>
        <dbReference type="ARBA" id="ARBA00022741"/>
    </source>
</evidence>
<dbReference type="GO" id="GO:0006281">
    <property type="term" value="P:DNA repair"/>
    <property type="evidence" value="ECO:0007669"/>
    <property type="project" value="InterPro"/>
</dbReference>
<dbReference type="InterPro" id="IPR027417">
    <property type="entry name" value="P-loop_NTPase"/>
</dbReference>
<protein>
    <submittedName>
        <fullName evidence="5">ATP-dependent exoDNAse (Exonuclease V), alpha subunit-helicase superfamily I member</fullName>
    </submittedName>
</protein>
<dbReference type="InterPro" id="IPR003583">
    <property type="entry name" value="Hlx-hairpin-Hlx_DNA-bd_motif"/>
</dbReference>
<proteinExistence type="inferred from homology"/>
<name>A6DHN1_9BACT</name>
<dbReference type="GO" id="GO:0043139">
    <property type="term" value="F:5'-3' DNA helicase activity"/>
    <property type="evidence" value="ECO:0007669"/>
    <property type="project" value="InterPro"/>
</dbReference>
<keyword evidence="5" id="KW-0269">Exonuclease</keyword>
<evidence type="ECO:0000259" key="3">
    <source>
        <dbReference type="SMART" id="SM00278"/>
    </source>
</evidence>
<dbReference type="Pfam" id="PF23139">
    <property type="entry name" value="OB_YrrC"/>
    <property type="match status" value="1"/>
</dbReference>
<dbReference type="SUPFAM" id="SSF52540">
    <property type="entry name" value="P-loop containing nucleoside triphosphate hydrolases"/>
    <property type="match status" value="1"/>
</dbReference>
<dbReference type="Pfam" id="PF14490">
    <property type="entry name" value="HHH_RecD2"/>
    <property type="match status" value="1"/>
</dbReference>
<dbReference type="Pfam" id="PF14520">
    <property type="entry name" value="HHH_5"/>
    <property type="match status" value="1"/>
</dbReference>
<dbReference type="PANTHER" id="PTHR43788">
    <property type="entry name" value="DNA2/NAM7 HELICASE FAMILY MEMBER"/>
    <property type="match status" value="1"/>
</dbReference>
<dbReference type="GO" id="GO:0004527">
    <property type="term" value="F:exonuclease activity"/>
    <property type="evidence" value="ECO:0007669"/>
    <property type="project" value="UniProtKB-KW"/>
</dbReference>
<dbReference type="SUPFAM" id="SSF47781">
    <property type="entry name" value="RuvA domain 2-like"/>
    <property type="match status" value="1"/>
</dbReference>
<evidence type="ECO:0000313" key="5">
    <source>
        <dbReference type="EMBL" id="EDM29114.1"/>
    </source>
</evidence>
<dbReference type="OrthoDB" id="9803432at2"/>
<dbReference type="InterPro" id="IPR029493">
    <property type="entry name" value="RecD2-like_HHH"/>
</dbReference>
<dbReference type="Pfam" id="PF13245">
    <property type="entry name" value="AAA_19"/>
    <property type="match status" value="1"/>
</dbReference>